<gene>
    <name evidence="1" type="ORF">BV22DRAFT_653199</name>
</gene>
<protein>
    <submittedName>
        <fullName evidence="1">Uncharacterized protein</fullName>
    </submittedName>
</protein>
<sequence>MLSKAAVIGFLASVALEAASCTLPSLNGKDWAFSAWNTPGCKGNPTHTFRGNIDWDTPCAHVPCTPFDKSTHLNDHLASWAFTTSQGPRLYLYSDVNCGGRRQDFGGTTASSNAGPDLQQTSSFKVCGSRNFAESS</sequence>
<name>A0ACB8BA08_9AGAM</name>
<dbReference type="Proteomes" id="UP000790709">
    <property type="component" value="Unassembled WGS sequence"/>
</dbReference>
<proteinExistence type="predicted"/>
<evidence type="ECO:0000313" key="1">
    <source>
        <dbReference type="EMBL" id="KAH7922525.1"/>
    </source>
</evidence>
<reference evidence="1" key="1">
    <citation type="journal article" date="2021" name="New Phytol.">
        <title>Evolutionary innovations through gain and loss of genes in the ectomycorrhizal Boletales.</title>
        <authorList>
            <person name="Wu G."/>
            <person name="Miyauchi S."/>
            <person name="Morin E."/>
            <person name="Kuo A."/>
            <person name="Drula E."/>
            <person name="Varga T."/>
            <person name="Kohler A."/>
            <person name="Feng B."/>
            <person name="Cao Y."/>
            <person name="Lipzen A."/>
            <person name="Daum C."/>
            <person name="Hundley H."/>
            <person name="Pangilinan J."/>
            <person name="Johnson J."/>
            <person name="Barry K."/>
            <person name="LaButti K."/>
            <person name="Ng V."/>
            <person name="Ahrendt S."/>
            <person name="Min B."/>
            <person name="Choi I.G."/>
            <person name="Park H."/>
            <person name="Plett J.M."/>
            <person name="Magnuson J."/>
            <person name="Spatafora J.W."/>
            <person name="Nagy L.G."/>
            <person name="Henrissat B."/>
            <person name="Grigoriev I.V."/>
            <person name="Yang Z.L."/>
            <person name="Xu J."/>
            <person name="Martin F.M."/>
        </authorList>
    </citation>
    <scope>NUCLEOTIDE SEQUENCE</scope>
    <source>
        <strain evidence="1">KUC20120723A-06</strain>
    </source>
</reference>
<accession>A0ACB8BA08</accession>
<dbReference type="EMBL" id="MU266482">
    <property type="protein sequence ID" value="KAH7922525.1"/>
    <property type="molecule type" value="Genomic_DNA"/>
</dbReference>
<organism evidence="1 2">
    <name type="scientific">Leucogyrophana mollusca</name>
    <dbReference type="NCBI Taxonomy" id="85980"/>
    <lineage>
        <taxon>Eukaryota</taxon>
        <taxon>Fungi</taxon>
        <taxon>Dikarya</taxon>
        <taxon>Basidiomycota</taxon>
        <taxon>Agaricomycotina</taxon>
        <taxon>Agaricomycetes</taxon>
        <taxon>Agaricomycetidae</taxon>
        <taxon>Boletales</taxon>
        <taxon>Boletales incertae sedis</taxon>
        <taxon>Leucogyrophana</taxon>
    </lineage>
</organism>
<keyword evidence="2" id="KW-1185">Reference proteome</keyword>
<comment type="caution">
    <text evidence="1">The sequence shown here is derived from an EMBL/GenBank/DDBJ whole genome shotgun (WGS) entry which is preliminary data.</text>
</comment>
<evidence type="ECO:0000313" key="2">
    <source>
        <dbReference type="Proteomes" id="UP000790709"/>
    </source>
</evidence>